<name>A0A1I6DKJ8_9PSEU</name>
<gene>
    <name evidence="2" type="ORF">SAMN04488564_102904</name>
</gene>
<organism evidence="2 3">
    <name type="scientific">Lentzea waywayandensis</name>
    <dbReference type="NCBI Taxonomy" id="84724"/>
    <lineage>
        <taxon>Bacteria</taxon>
        <taxon>Bacillati</taxon>
        <taxon>Actinomycetota</taxon>
        <taxon>Actinomycetes</taxon>
        <taxon>Pseudonocardiales</taxon>
        <taxon>Pseudonocardiaceae</taxon>
        <taxon>Lentzea</taxon>
    </lineage>
</organism>
<proteinExistence type="predicted"/>
<evidence type="ECO:0000256" key="1">
    <source>
        <dbReference type="SAM" id="MobiDB-lite"/>
    </source>
</evidence>
<keyword evidence="3" id="KW-1185">Reference proteome</keyword>
<dbReference type="EMBL" id="FOYL01000002">
    <property type="protein sequence ID" value="SFR05862.1"/>
    <property type="molecule type" value="Genomic_DNA"/>
</dbReference>
<dbReference type="RefSeq" id="WP_093590096.1">
    <property type="nucleotide sequence ID" value="NZ_FOYL01000002.1"/>
</dbReference>
<protein>
    <submittedName>
        <fullName evidence="2">Uncharacterized protein</fullName>
    </submittedName>
</protein>
<dbReference type="AlphaFoldDB" id="A0A1I6DKJ8"/>
<reference evidence="3" key="1">
    <citation type="submission" date="2016-10" db="EMBL/GenBank/DDBJ databases">
        <authorList>
            <person name="Varghese N."/>
            <person name="Submissions S."/>
        </authorList>
    </citation>
    <scope>NUCLEOTIDE SEQUENCE [LARGE SCALE GENOMIC DNA]</scope>
    <source>
        <strain evidence="3">DSM 44232</strain>
    </source>
</reference>
<accession>A0A1I6DKJ8</accession>
<evidence type="ECO:0000313" key="3">
    <source>
        <dbReference type="Proteomes" id="UP000198583"/>
    </source>
</evidence>
<sequence>MRVDIGDLVAELKALRKGRGLDTPDILPRIGPALRTTFSLAPDTGPAQARTVLSLKLTELAARLHPDFAAAVATALGLAEDSRTRLYGDRVALVARQIHRDRRTASRRIDEGIQLLAQLAIAELSKATPEDRPEPAPWRTRALRTWVVLDRDVTEVYEMRRITTSASEVREVRLEVSVPVPENWDSTTPIDDPEIVVLTGGTLQARANYSSSRVVFDLELAQPLTEGNEHEFFVRFRFSGARRMGPFYACTPSFPCEFFDLHVRFAADRPPAAVWKVDGLRMSEVNDSAAPRGPIRPDSAGEVKVAFRDLTPNLSYGIAWDERRSLGSDPARPAHEERRERNRHGKQDSCGE</sequence>
<dbReference type="OrthoDB" id="3805675at2"/>
<feature type="region of interest" description="Disordered" evidence="1">
    <location>
        <begin position="324"/>
        <end position="352"/>
    </location>
</feature>
<evidence type="ECO:0000313" key="2">
    <source>
        <dbReference type="EMBL" id="SFR05862.1"/>
    </source>
</evidence>
<dbReference type="Proteomes" id="UP000198583">
    <property type="component" value="Unassembled WGS sequence"/>
</dbReference>